<feature type="chain" id="PRO_5031066451" evidence="2">
    <location>
        <begin position="34"/>
        <end position="172"/>
    </location>
</feature>
<dbReference type="AlphaFoldDB" id="A0A7W5Z2T6"/>
<feature type="compositionally biased region" description="Basic and acidic residues" evidence="1">
    <location>
        <begin position="71"/>
        <end position="93"/>
    </location>
</feature>
<evidence type="ECO:0000256" key="2">
    <source>
        <dbReference type="SAM" id="SignalP"/>
    </source>
</evidence>
<accession>A0A7W5Z2T6</accession>
<evidence type="ECO:0000313" key="3">
    <source>
        <dbReference type="EMBL" id="MBB3809037.1"/>
    </source>
</evidence>
<dbReference type="EMBL" id="JACICC010000002">
    <property type="protein sequence ID" value="MBB3809037.1"/>
    <property type="molecule type" value="Genomic_DNA"/>
</dbReference>
<protein>
    <submittedName>
        <fullName evidence="3">Uncharacterized protein</fullName>
    </submittedName>
</protein>
<evidence type="ECO:0000256" key="1">
    <source>
        <dbReference type="SAM" id="MobiDB-lite"/>
    </source>
</evidence>
<evidence type="ECO:0000313" key="4">
    <source>
        <dbReference type="Proteomes" id="UP000537592"/>
    </source>
</evidence>
<proteinExistence type="predicted"/>
<dbReference type="RefSeq" id="WP_183751037.1">
    <property type="nucleotide sequence ID" value="NZ_JACICC010000002.1"/>
</dbReference>
<keyword evidence="4" id="KW-1185">Reference proteome</keyword>
<reference evidence="3 4" key="1">
    <citation type="submission" date="2020-08" db="EMBL/GenBank/DDBJ databases">
        <title>Genomic Encyclopedia of Type Strains, Phase IV (KMG-IV): sequencing the most valuable type-strain genomes for metagenomic binning, comparative biology and taxonomic classification.</title>
        <authorList>
            <person name="Goeker M."/>
        </authorList>
    </citation>
    <scope>NUCLEOTIDE SEQUENCE [LARGE SCALE GENOMIC DNA]</scope>
    <source>
        <strain evidence="3 4">DSM 28760</strain>
    </source>
</reference>
<keyword evidence="2" id="KW-0732">Signal</keyword>
<comment type="caution">
    <text evidence="3">The sequence shown here is derived from an EMBL/GenBank/DDBJ whole genome shotgun (WGS) entry which is preliminary data.</text>
</comment>
<gene>
    <name evidence="3" type="ORF">FHS81_001107</name>
</gene>
<name>A0A7W5Z2T6_9HYPH</name>
<organism evidence="3 4">
    <name type="scientific">Pseudochelatococcus contaminans</name>
    <dbReference type="NCBI Taxonomy" id="1538103"/>
    <lineage>
        <taxon>Bacteria</taxon>
        <taxon>Pseudomonadati</taxon>
        <taxon>Pseudomonadota</taxon>
        <taxon>Alphaproteobacteria</taxon>
        <taxon>Hyphomicrobiales</taxon>
        <taxon>Chelatococcaceae</taxon>
        <taxon>Pseudochelatococcus</taxon>
    </lineage>
</organism>
<dbReference type="Proteomes" id="UP000537592">
    <property type="component" value="Unassembled WGS sequence"/>
</dbReference>
<sequence length="172" mass="18067">MKRHSTATLRRFIVSAIIAATAAVVHPAGPANAQGLPNLGAIFGNGGVNPRGAVDMGLGLLNEGIRQQKAADARRRAAESARREQLRRAELSKTKAGRAKLAREDAAARKRAKQQEQMYDGLARAIAGGILGGGGGGSGGRNGESYSEYKSRCYQPSTVTADANRGGMMWMC</sequence>
<feature type="signal peptide" evidence="2">
    <location>
        <begin position="1"/>
        <end position="33"/>
    </location>
</feature>
<feature type="region of interest" description="Disordered" evidence="1">
    <location>
        <begin position="71"/>
        <end position="113"/>
    </location>
</feature>